<keyword evidence="3 8" id="KW-0812">Transmembrane</keyword>
<accession>A0A7M7T4L8</accession>
<feature type="transmembrane region" description="Helical" evidence="8">
    <location>
        <begin position="485"/>
        <end position="507"/>
    </location>
</feature>
<keyword evidence="4 8" id="KW-1133">Transmembrane helix</keyword>
<dbReference type="EnsemblMetazoa" id="XM_030997663">
    <property type="protein sequence ID" value="XP_030853523"/>
    <property type="gene ID" value="LOC592090"/>
</dbReference>
<dbReference type="InterPro" id="IPR020846">
    <property type="entry name" value="MFS_dom"/>
</dbReference>
<evidence type="ECO:0000256" key="2">
    <source>
        <dbReference type="ARBA" id="ARBA00022448"/>
    </source>
</evidence>
<feature type="transmembrane region" description="Helical" evidence="8">
    <location>
        <begin position="185"/>
        <end position="204"/>
    </location>
</feature>
<feature type="transmembrane region" description="Helical" evidence="8">
    <location>
        <begin position="321"/>
        <end position="342"/>
    </location>
</feature>
<dbReference type="PROSITE" id="PS50850">
    <property type="entry name" value="MFS"/>
    <property type="match status" value="1"/>
</dbReference>
<dbReference type="InParanoid" id="A0A7M7T4L8"/>
<feature type="transmembrane region" description="Helical" evidence="8">
    <location>
        <begin position="210"/>
        <end position="231"/>
    </location>
</feature>
<dbReference type="GO" id="GO:0016020">
    <property type="term" value="C:membrane"/>
    <property type="evidence" value="ECO:0000318"/>
    <property type="project" value="GO_Central"/>
</dbReference>
<evidence type="ECO:0000256" key="8">
    <source>
        <dbReference type="SAM" id="Phobius"/>
    </source>
</evidence>
<reference evidence="11" key="1">
    <citation type="submission" date="2015-02" db="EMBL/GenBank/DDBJ databases">
        <title>Genome sequencing for Strongylocentrotus purpuratus.</title>
        <authorList>
            <person name="Murali S."/>
            <person name="Liu Y."/>
            <person name="Vee V."/>
            <person name="English A."/>
            <person name="Wang M."/>
            <person name="Skinner E."/>
            <person name="Han Y."/>
            <person name="Muzny D.M."/>
            <person name="Worley K.C."/>
            <person name="Gibbs R.A."/>
        </authorList>
    </citation>
    <scope>NUCLEOTIDE SEQUENCE</scope>
</reference>
<feature type="region of interest" description="Disordered" evidence="7">
    <location>
        <begin position="518"/>
        <end position="546"/>
    </location>
</feature>
<dbReference type="Pfam" id="PF07690">
    <property type="entry name" value="MFS_1"/>
    <property type="match status" value="1"/>
</dbReference>
<dbReference type="GeneID" id="592090"/>
<dbReference type="Proteomes" id="UP000007110">
    <property type="component" value="Unassembled WGS sequence"/>
</dbReference>
<feature type="compositionally biased region" description="Polar residues" evidence="7">
    <location>
        <begin position="533"/>
        <end position="546"/>
    </location>
</feature>
<feature type="transmembrane region" description="Helical" evidence="8">
    <location>
        <begin position="394"/>
        <end position="413"/>
    </location>
</feature>
<dbReference type="EnsemblMetazoa" id="XM_030997664">
    <property type="protein sequence ID" value="XP_030853524"/>
    <property type="gene ID" value="LOC592090"/>
</dbReference>
<dbReference type="Gene3D" id="1.20.1250.20">
    <property type="entry name" value="MFS general substrate transporter like domains"/>
    <property type="match status" value="1"/>
</dbReference>
<evidence type="ECO:0000313" key="10">
    <source>
        <dbReference type="EnsemblMetazoa" id="XP_030853524"/>
    </source>
</evidence>
<reference evidence="10" key="2">
    <citation type="submission" date="2021-01" db="UniProtKB">
        <authorList>
            <consortium name="EnsemblMetazoa"/>
        </authorList>
    </citation>
    <scope>IDENTIFICATION</scope>
</reference>
<feature type="domain" description="Major facilitator superfamily (MFS) profile" evidence="9">
    <location>
        <begin position="79"/>
        <end position="507"/>
    </location>
</feature>
<dbReference type="OrthoDB" id="2250022at2759"/>
<organism evidence="10 11">
    <name type="scientific">Strongylocentrotus purpuratus</name>
    <name type="common">Purple sea urchin</name>
    <dbReference type="NCBI Taxonomy" id="7668"/>
    <lineage>
        <taxon>Eukaryota</taxon>
        <taxon>Metazoa</taxon>
        <taxon>Echinodermata</taxon>
        <taxon>Eleutherozoa</taxon>
        <taxon>Echinozoa</taxon>
        <taxon>Echinoidea</taxon>
        <taxon>Euechinoidea</taxon>
        <taxon>Echinacea</taxon>
        <taxon>Camarodonta</taxon>
        <taxon>Echinidea</taxon>
        <taxon>Strongylocentrotidae</taxon>
        <taxon>Strongylocentrotus</taxon>
    </lineage>
</organism>
<dbReference type="InterPro" id="IPR044770">
    <property type="entry name" value="MFS_spinster-like"/>
</dbReference>
<dbReference type="AlphaFoldDB" id="A0A7M7T4L8"/>
<protein>
    <recommendedName>
        <fullName evidence="9">Major facilitator superfamily (MFS) profile domain-containing protein</fullName>
    </recommendedName>
</protein>
<keyword evidence="11" id="KW-1185">Reference proteome</keyword>
<evidence type="ECO:0000256" key="4">
    <source>
        <dbReference type="ARBA" id="ARBA00022989"/>
    </source>
</evidence>
<evidence type="ECO:0000256" key="7">
    <source>
        <dbReference type="SAM" id="MobiDB-lite"/>
    </source>
</evidence>
<dbReference type="PANTHER" id="PTHR23505">
    <property type="entry name" value="SPINSTER"/>
    <property type="match status" value="1"/>
</dbReference>
<comment type="subcellular location">
    <subcellularLocation>
        <location evidence="1">Membrane</location>
        <topology evidence="1">Multi-pass membrane protein</topology>
    </subcellularLocation>
</comment>
<feature type="transmembrane region" description="Helical" evidence="8">
    <location>
        <begin position="243"/>
        <end position="263"/>
    </location>
</feature>
<evidence type="ECO:0000313" key="11">
    <source>
        <dbReference type="Proteomes" id="UP000007110"/>
    </source>
</evidence>
<evidence type="ECO:0000256" key="1">
    <source>
        <dbReference type="ARBA" id="ARBA00004141"/>
    </source>
</evidence>
<feature type="transmembrane region" description="Helical" evidence="8">
    <location>
        <begin position="362"/>
        <end position="382"/>
    </location>
</feature>
<comment type="similarity">
    <text evidence="6">Belongs to the major facilitator superfamily. Spinster (TC 2.A.1.49) family.</text>
</comment>
<dbReference type="RefSeq" id="XP_030853524.1">
    <property type="nucleotide sequence ID" value="XM_030997664.1"/>
</dbReference>
<dbReference type="OMA" id="DMERCCE"/>
<feature type="transmembrane region" description="Helical" evidence="8">
    <location>
        <begin position="454"/>
        <end position="473"/>
    </location>
</feature>
<dbReference type="RefSeq" id="XP_030853523.1">
    <property type="nucleotide sequence ID" value="XM_030997663.1"/>
</dbReference>
<sequence length="546" mass="60594">MGDETDFLWLEYSQESPFVRAILEEELEREAEEREEEEGEPAEQIRVYEFDEQSISLGWRIYALAIVTFLNVLNFTQQYLLIVTIFGMANELEFGETQCQVINETLARDYLHDHNMTGDLDGLCSEIGRCSENSTLFLPDVCGIQYTGQGILFEILAGPIYLIVQGVTSIPLVGLIQRLSLRPPFVIGLFTILWTLCTFITAYVNDYWAIALLRFLFGVFSCPHMPVAYAYLASVFPSKVHTLVFGVAHYGCIAGYGIAYFFVFVSDGIGWRWCYYICGAMGVVVAIGSCFMANPKVFHCRGQSRTFRPSWKQQRAGLRQIVWSVMMPLILANTSRIAALNVGSYNITLYMAEYFPDFNVAFLGWVTLVSSFPGSIFGGLLCDILRRTSGIRGRLWLSLVLMVISLVVSPLISLTPVTMAVALFGIYIAASDWFYVVNLAVISDLTPLECKTTIFALNFFFTNSLGGAVNLTFAPIASLVGLRTALTSFSVLLCGISVVVFLIPIGVTECLGERFGVTGNEEENTTESGETTPLTASLPSYRSLST</sequence>
<dbReference type="InterPro" id="IPR011701">
    <property type="entry name" value="MFS"/>
</dbReference>
<dbReference type="PANTHER" id="PTHR23505:SF79">
    <property type="entry name" value="PROTEIN SPINSTER"/>
    <property type="match status" value="1"/>
</dbReference>
<dbReference type="GO" id="GO:0022857">
    <property type="term" value="F:transmembrane transporter activity"/>
    <property type="evidence" value="ECO:0000318"/>
    <property type="project" value="GO_Central"/>
</dbReference>
<evidence type="ECO:0000256" key="3">
    <source>
        <dbReference type="ARBA" id="ARBA00022692"/>
    </source>
</evidence>
<keyword evidence="2" id="KW-0813">Transport</keyword>
<evidence type="ECO:0000256" key="6">
    <source>
        <dbReference type="ARBA" id="ARBA00024338"/>
    </source>
</evidence>
<dbReference type="KEGG" id="spu:592090"/>
<feature type="transmembrane region" description="Helical" evidence="8">
    <location>
        <begin position="269"/>
        <end position="293"/>
    </location>
</feature>
<dbReference type="SUPFAM" id="SSF103473">
    <property type="entry name" value="MFS general substrate transporter"/>
    <property type="match status" value="1"/>
</dbReference>
<dbReference type="InterPro" id="IPR036259">
    <property type="entry name" value="MFS_trans_sf"/>
</dbReference>
<feature type="transmembrane region" description="Helical" evidence="8">
    <location>
        <begin position="419"/>
        <end position="442"/>
    </location>
</feature>
<name>A0A7M7T4L8_STRPU</name>
<feature type="transmembrane region" description="Helical" evidence="8">
    <location>
        <begin position="151"/>
        <end position="173"/>
    </location>
</feature>
<evidence type="ECO:0000259" key="9">
    <source>
        <dbReference type="PROSITE" id="PS50850"/>
    </source>
</evidence>
<keyword evidence="5 8" id="KW-0472">Membrane</keyword>
<evidence type="ECO:0000256" key="5">
    <source>
        <dbReference type="ARBA" id="ARBA00023136"/>
    </source>
</evidence>
<proteinExistence type="inferred from homology"/>